<sequence length="59" mass="6633">MKINCLQPFFLPLAIRFRFLGKSALFANASFEQLPQLSFGIARGEPFCRKVALEVSLSL</sequence>
<reference evidence="2" key="1">
    <citation type="submission" date="2015-12" db="EMBL/GenBank/DDBJ databases">
        <authorList>
            <person name="Tarr C.L."/>
            <person name="Gladney L.M."/>
        </authorList>
    </citation>
    <scope>NUCLEOTIDE SEQUENCE [LARGE SCALE GENOMIC DNA]</scope>
    <source>
        <strain evidence="2">2756-81</strain>
    </source>
</reference>
<comment type="caution">
    <text evidence="1">The sequence shown here is derived from an EMBL/GenBank/DDBJ whole genome shotgun (WGS) entry which is preliminary data.</text>
</comment>
<dbReference type="EMBL" id="LOMK01000001">
    <property type="protein sequence ID" value="KYN24591.1"/>
    <property type="molecule type" value="Genomic_DNA"/>
</dbReference>
<dbReference type="Proteomes" id="UP000075349">
    <property type="component" value="Unassembled WGS sequence"/>
</dbReference>
<dbReference type="AlphaFoldDB" id="A0A151JFP5"/>
<organism evidence="1 2">
    <name type="scientific">Vibrio cidicii</name>
    <dbReference type="NCBI Taxonomy" id="1763883"/>
    <lineage>
        <taxon>Bacteria</taxon>
        <taxon>Pseudomonadati</taxon>
        <taxon>Pseudomonadota</taxon>
        <taxon>Gammaproteobacteria</taxon>
        <taxon>Vibrionales</taxon>
        <taxon>Vibrionaceae</taxon>
        <taxon>Vibrio</taxon>
    </lineage>
</organism>
<proteinExistence type="predicted"/>
<evidence type="ECO:0000313" key="2">
    <source>
        <dbReference type="Proteomes" id="UP000075349"/>
    </source>
</evidence>
<accession>A0A151JFP5</accession>
<protein>
    <submittedName>
        <fullName evidence="1">Uncharacterized protein</fullName>
    </submittedName>
</protein>
<name>A0A151JFP5_9VIBR</name>
<gene>
    <name evidence="1" type="ORF">AUQ44_01345</name>
</gene>
<evidence type="ECO:0000313" key="1">
    <source>
        <dbReference type="EMBL" id="KYN24591.1"/>
    </source>
</evidence>